<gene>
    <name evidence="3" type="ORF">QC764_500310</name>
</gene>
<evidence type="ECO:0000313" key="3">
    <source>
        <dbReference type="EMBL" id="KAK4678791.1"/>
    </source>
</evidence>
<dbReference type="Proteomes" id="UP001323617">
    <property type="component" value="Unassembled WGS sequence"/>
</dbReference>
<keyword evidence="4" id="KW-1185">Reference proteome</keyword>
<name>A0ABR0IF92_9PEZI</name>
<organism evidence="3 4">
    <name type="scientific">Podospora pseudoanserina</name>
    <dbReference type="NCBI Taxonomy" id="2609844"/>
    <lineage>
        <taxon>Eukaryota</taxon>
        <taxon>Fungi</taxon>
        <taxon>Dikarya</taxon>
        <taxon>Ascomycota</taxon>
        <taxon>Pezizomycotina</taxon>
        <taxon>Sordariomycetes</taxon>
        <taxon>Sordariomycetidae</taxon>
        <taxon>Sordariales</taxon>
        <taxon>Podosporaceae</taxon>
        <taxon>Podospora</taxon>
    </lineage>
</organism>
<feature type="compositionally biased region" description="Basic and acidic residues" evidence="1">
    <location>
        <begin position="1"/>
        <end position="21"/>
    </location>
</feature>
<dbReference type="PANTHER" id="PTHR46411:SF4">
    <property type="entry name" value="AAA+ ATPASE DOMAIN-CONTAINING PROTEIN"/>
    <property type="match status" value="1"/>
</dbReference>
<accession>A0ABR0IF92</accession>
<dbReference type="PANTHER" id="PTHR46411">
    <property type="entry name" value="FAMILY ATPASE, PUTATIVE-RELATED"/>
    <property type="match status" value="1"/>
</dbReference>
<feature type="region of interest" description="Disordered" evidence="1">
    <location>
        <begin position="1"/>
        <end position="23"/>
    </location>
</feature>
<comment type="caution">
    <text evidence="3">The sequence shown here is derived from an EMBL/GenBank/DDBJ whole genome shotgun (WGS) entry which is preliminary data.</text>
</comment>
<evidence type="ECO:0000313" key="4">
    <source>
        <dbReference type="Proteomes" id="UP001323617"/>
    </source>
</evidence>
<proteinExistence type="predicted"/>
<dbReference type="EMBL" id="JAFFHC010000003">
    <property type="protein sequence ID" value="KAK4678791.1"/>
    <property type="molecule type" value="Genomic_DNA"/>
</dbReference>
<dbReference type="InterPro" id="IPR054289">
    <property type="entry name" value="DUF7025"/>
</dbReference>
<sequence length="506" mass="57429">MDIYRRKGFDHIPPPEEKTDGNKQPMVAYSVQYLDREGGDIGTQPHPTTFDLDVARHAVLKFKASVFGVVTVLKTSHSPEAFRYLSDESRLDRVSRILSDASITVDVHVTKIIIESQALVNAIRTVVRYYPQIDLEGNSLELDELYAVIGHYLRELESLRQGPQDSALDPKTTEHLRLLLDYLHTNVYKDKIDAERILHLKDLCTFQMLWLLFKPGATVYLEFRGNLAACVVQSVVSDPAILSDVKQRLEPYKIKLWSLRYDGWFVGRTSTEVVLPPFGGERAVTSLKVFPCKYRDKTDGGKTKRQLEENGRKWYNLLLGKQMSYHGELFDQRSLEARLQTKTTDSNSDEPQPWESALIEGLRRGPLREATNPGPLNGRVYVDSSAYYAQWPTAAPEICDTNDIGHNLAMCGCEECYGRRAHPPPNFTYASYDLLDPTRVQDLKALDVAYCFEPNINPNAIDTLVMPAPRKQMIKALVQKFTNPEASLSTSWRADFIENKSRPLIG</sequence>
<dbReference type="RefSeq" id="XP_062802261.1">
    <property type="nucleotide sequence ID" value="XM_062947295.1"/>
</dbReference>
<reference evidence="3 4" key="1">
    <citation type="journal article" date="2023" name="bioRxiv">
        <title>High-quality genome assemblies of four members of thePodospora anserinaspecies complex.</title>
        <authorList>
            <person name="Ament-Velasquez S.L."/>
            <person name="Vogan A.A."/>
            <person name="Wallerman O."/>
            <person name="Hartmann F."/>
            <person name="Gautier V."/>
            <person name="Silar P."/>
            <person name="Giraud T."/>
            <person name="Johannesson H."/>
        </authorList>
    </citation>
    <scope>NUCLEOTIDE SEQUENCE [LARGE SCALE GENOMIC DNA]</scope>
    <source>
        <strain evidence="3 4">CBS 124.78</strain>
    </source>
</reference>
<evidence type="ECO:0000259" key="2">
    <source>
        <dbReference type="Pfam" id="PF22942"/>
    </source>
</evidence>
<dbReference type="GeneID" id="87968160"/>
<dbReference type="Pfam" id="PF22942">
    <property type="entry name" value="DUF7025"/>
    <property type="match status" value="1"/>
</dbReference>
<evidence type="ECO:0000256" key="1">
    <source>
        <dbReference type="SAM" id="MobiDB-lite"/>
    </source>
</evidence>
<feature type="domain" description="DUF7025" evidence="2">
    <location>
        <begin position="202"/>
        <end position="295"/>
    </location>
</feature>
<protein>
    <recommendedName>
        <fullName evidence="2">DUF7025 domain-containing protein</fullName>
    </recommendedName>
</protein>